<evidence type="ECO:0000256" key="1">
    <source>
        <dbReference type="ARBA" id="ARBA00001971"/>
    </source>
</evidence>
<dbReference type="GO" id="GO:0020037">
    <property type="term" value="F:heme binding"/>
    <property type="evidence" value="ECO:0007669"/>
    <property type="project" value="InterPro"/>
</dbReference>
<dbReference type="SUPFAM" id="SSF48576">
    <property type="entry name" value="Terpenoid synthases"/>
    <property type="match status" value="1"/>
</dbReference>
<dbReference type="EMBL" id="AYSA01000277">
    <property type="protein sequence ID" value="ESZ93961.1"/>
    <property type="molecule type" value="Genomic_DNA"/>
</dbReference>
<dbReference type="CDD" id="cd11062">
    <property type="entry name" value="CYP58-like"/>
    <property type="match status" value="1"/>
</dbReference>
<evidence type="ECO:0000256" key="3">
    <source>
        <dbReference type="ARBA" id="ARBA00022723"/>
    </source>
</evidence>
<dbReference type="Pfam" id="PF19086">
    <property type="entry name" value="Terpene_syn_C_2"/>
    <property type="match status" value="1"/>
</dbReference>
<evidence type="ECO:0000256" key="8">
    <source>
        <dbReference type="PIRSR" id="PIRSR602401-1"/>
    </source>
</evidence>
<dbReference type="GO" id="GO:0005506">
    <property type="term" value="F:iron ion binding"/>
    <property type="evidence" value="ECO:0007669"/>
    <property type="project" value="InterPro"/>
</dbReference>
<organism evidence="10 11">
    <name type="scientific">Sclerotinia borealis (strain F-4128)</name>
    <dbReference type="NCBI Taxonomy" id="1432307"/>
    <lineage>
        <taxon>Eukaryota</taxon>
        <taxon>Fungi</taxon>
        <taxon>Dikarya</taxon>
        <taxon>Ascomycota</taxon>
        <taxon>Pezizomycotina</taxon>
        <taxon>Leotiomycetes</taxon>
        <taxon>Helotiales</taxon>
        <taxon>Sclerotiniaceae</taxon>
        <taxon>Sclerotinia</taxon>
    </lineage>
</organism>
<dbReference type="PANTHER" id="PTHR24305:SF157">
    <property type="entry name" value="N-ACETYLTRYPTOPHAN 6-HYDROXYLASE IVOC-RELATED"/>
    <property type="match status" value="1"/>
</dbReference>
<dbReference type="AlphaFoldDB" id="W9CDL8"/>
<keyword evidence="5 8" id="KW-0408">Iron</keyword>
<keyword evidence="3 8" id="KW-0479">Metal-binding</keyword>
<sequence length="912" mass="103955">MIFQQFSIIGPTTAIILTAICYVTVLSVYRLFLHPLAKFPGPKLTALTKWYEFYFDLIKGHGGQFAWEIQRMHDIYGPIVRINPDEIHIQDPDWFDTLYASNPTRRDKYPPAANMVGAPLGTFGTVEHDIHRKRRGANSHLFSMSAISDAQPLILDQVRILSDQFEKFLSTKEIIDLRVTFLAFTTDTISRYALGESKNLQENKALAVDWSATIRAVARVTPLMKQFPWMMTVALQIPISILRFFMPELSRVVQYHADMRSFAERFISQQQMSQKEPKSREDSSGMALFQCISKSNLPAHEKEEERLAHEALVVISAASETTSRALSITMFYILSNPQVLKRLQNEIEIAMPDASILPSSKALEEYPYLVATVKEALRISAMITSRMPLMAHDELVYKNWKIPAMTPTSMTTHDILLDPNIFENPNKFDPNRWLVENPPPECYFVPFGKGTRMCQGMRYDFQLHDTLRKRDVESVQDCFIGEPHPNSLGVRVKVVSKRLTELDDNSLFASLMATDNPQKVPANLDNFTPGPDANLICPIRYIYDYLPQKPQWLQAQQVALNEVLKLEFTEIQGDTKNNGIAIYPGAVNLPVHTGLRTFRQSIHWEANEKATRELLELFAQDQYCKDAILTNGQSMATLAKRQLQSSVLDTYGRFSIYMFADADERRIRLLAQSVILIFIFDDMWENASSEVVRDDFIGRIQGNVTKSIADTPLQKRMHEIRQGFLKGDEEDGGNGGAEVLQKLIEFCRHEHPEAFSSAREYLDYRFDDIANGFTWACTKFSLHSKVDLESPKLRRLLGYLGDQISIANDIASYDKEEKQFLEGRAKEMINLVHTIMQVNRISDVAAVKSMAYAIQLWTENEILEELKTLRRQGRLNAEEWRLVDGCLVAASGNLLTSIVISRYGGEKSKIPL</sequence>
<keyword evidence="9" id="KW-0812">Transmembrane</keyword>
<feature type="binding site" description="axial binding residue" evidence="8">
    <location>
        <position position="454"/>
    </location>
    <ligand>
        <name>heme</name>
        <dbReference type="ChEBI" id="CHEBI:30413"/>
    </ligand>
    <ligandPart>
        <name>Fe</name>
        <dbReference type="ChEBI" id="CHEBI:18248"/>
    </ligandPart>
</feature>
<comment type="similarity">
    <text evidence="2">Belongs to the cytochrome P450 family.</text>
</comment>
<dbReference type="Pfam" id="PF00067">
    <property type="entry name" value="p450"/>
    <property type="match status" value="1"/>
</dbReference>
<dbReference type="Gene3D" id="1.10.630.10">
    <property type="entry name" value="Cytochrome P450"/>
    <property type="match status" value="1"/>
</dbReference>
<dbReference type="PRINTS" id="PR00385">
    <property type="entry name" value="P450"/>
</dbReference>
<name>W9CDL8_SCLBF</name>
<dbReference type="Proteomes" id="UP000019487">
    <property type="component" value="Unassembled WGS sequence"/>
</dbReference>
<evidence type="ECO:0000256" key="9">
    <source>
        <dbReference type="SAM" id="Phobius"/>
    </source>
</evidence>
<keyword evidence="11" id="KW-1185">Reference proteome</keyword>
<comment type="cofactor">
    <cofactor evidence="1 8">
        <name>heme</name>
        <dbReference type="ChEBI" id="CHEBI:30413"/>
    </cofactor>
</comment>
<evidence type="ECO:0008006" key="12">
    <source>
        <dbReference type="Google" id="ProtNLM"/>
    </source>
</evidence>
<evidence type="ECO:0000256" key="6">
    <source>
        <dbReference type="ARBA" id="ARBA00023026"/>
    </source>
</evidence>
<dbReference type="OrthoDB" id="3945418at2759"/>
<accession>W9CDL8</accession>
<comment type="caution">
    <text evidence="10">The sequence shown here is derived from an EMBL/GenBank/DDBJ whole genome shotgun (WGS) entry which is preliminary data.</text>
</comment>
<proteinExistence type="inferred from homology"/>
<keyword evidence="9" id="KW-0472">Membrane</keyword>
<evidence type="ECO:0000313" key="11">
    <source>
        <dbReference type="Proteomes" id="UP000019487"/>
    </source>
</evidence>
<dbReference type="SUPFAM" id="SSF48264">
    <property type="entry name" value="Cytochrome P450"/>
    <property type="match status" value="1"/>
</dbReference>
<keyword evidence="6" id="KW-0843">Virulence</keyword>
<evidence type="ECO:0000313" key="10">
    <source>
        <dbReference type="EMBL" id="ESZ93961.1"/>
    </source>
</evidence>
<keyword evidence="8" id="KW-0349">Heme</keyword>
<dbReference type="PRINTS" id="PR00463">
    <property type="entry name" value="EP450I"/>
</dbReference>
<feature type="transmembrane region" description="Helical" evidence="9">
    <location>
        <begin position="6"/>
        <end position="29"/>
    </location>
</feature>
<dbReference type="InterPro" id="IPR008949">
    <property type="entry name" value="Isoprenoid_synthase_dom_sf"/>
</dbReference>
<reference evidence="10 11" key="1">
    <citation type="journal article" date="2014" name="Genome Announc.">
        <title>Draft genome sequence of Sclerotinia borealis, a psychrophilic plant pathogenic fungus.</title>
        <authorList>
            <person name="Mardanov A.V."/>
            <person name="Beletsky A.V."/>
            <person name="Kadnikov V.V."/>
            <person name="Ignatov A.N."/>
            <person name="Ravin N.V."/>
        </authorList>
    </citation>
    <scope>NUCLEOTIDE SEQUENCE [LARGE SCALE GENOMIC DNA]</scope>
    <source>
        <strain evidence="11">F-4157</strain>
    </source>
</reference>
<dbReference type="InterPro" id="IPR002401">
    <property type="entry name" value="Cyt_P450_E_grp-I"/>
</dbReference>
<keyword evidence="9" id="KW-1133">Transmembrane helix</keyword>
<dbReference type="STRING" id="1432307.W9CDL8"/>
<dbReference type="HOGENOM" id="CLU_318886_0_0_1"/>
<dbReference type="InterPro" id="IPR050121">
    <property type="entry name" value="Cytochrome_P450_monoxygenase"/>
</dbReference>
<evidence type="ECO:0000256" key="7">
    <source>
        <dbReference type="ARBA" id="ARBA00023033"/>
    </source>
</evidence>
<dbReference type="PANTHER" id="PTHR24305">
    <property type="entry name" value="CYTOCHROME P450"/>
    <property type="match status" value="1"/>
</dbReference>
<dbReference type="InterPro" id="IPR001128">
    <property type="entry name" value="Cyt_P450"/>
</dbReference>
<dbReference type="GO" id="GO:0004497">
    <property type="term" value="F:monooxygenase activity"/>
    <property type="evidence" value="ECO:0007669"/>
    <property type="project" value="UniProtKB-KW"/>
</dbReference>
<keyword evidence="7" id="KW-0503">Monooxygenase</keyword>
<evidence type="ECO:0000256" key="2">
    <source>
        <dbReference type="ARBA" id="ARBA00010617"/>
    </source>
</evidence>
<evidence type="ECO:0000256" key="4">
    <source>
        <dbReference type="ARBA" id="ARBA00023002"/>
    </source>
</evidence>
<gene>
    <name evidence="10" type="ORF">SBOR_5664</name>
</gene>
<dbReference type="Gene3D" id="1.10.600.10">
    <property type="entry name" value="Farnesyl Diphosphate Synthase"/>
    <property type="match status" value="1"/>
</dbReference>
<keyword evidence="4" id="KW-0560">Oxidoreductase</keyword>
<dbReference type="GO" id="GO:0016705">
    <property type="term" value="F:oxidoreductase activity, acting on paired donors, with incorporation or reduction of molecular oxygen"/>
    <property type="evidence" value="ECO:0007669"/>
    <property type="project" value="InterPro"/>
</dbReference>
<evidence type="ECO:0000256" key="5">
    <source>
        <dbReference type="ARBA" id="ARBA00023004"/>
    </source>
</evidence>
<dbReference type="InterPro" id="IPR036396">
    <property type="entry name" value="Cyt_P450_sf"/>
</dbReference>
<protein>
    <recommendedName>
        <fullName evidence="12">Cytochrome P450</fullName>
    </recommendedName>
</protein>